<dbReference type="Proteomes" id="UP000637578">
    <property type="component" value="Unassembled WGS sequence"/>
</dbReference>
<proteinExistence type="predicted"/>
<dbReference type="EMBL" id="BMMK01000026">
    <property type="protein sequence ID" value="GGM71102.1"/>
    <property type="molecule type" value="Genomic_DNA"/>
</dbReference>
<dbReference type="AlphaFoldDB" id="A0A8J3CBT3"/>
<organism evidence="3 4">
    <name type="scientific">Longimycelium tulufanense</name>
    <dbReference type="NCBI Taxonomy" id="907463"/>
    <lineage>
        <taxon>Bacteria</taxon>
        <taxon>Bacillati</taxon>
        <taxon>Actinomycetota</taxon>
        <taxon>Actinomycetes</taxon>
        <taxon>Pseudonocardiales</taxon>
        <taxon>Pseudonocardiaceae</taxon>
        <taxon>Longimycelium</taxon>
    </lineage>
</organism>
<feature type="transmembrane region" description="Helical" evidence="1">
    <location>
        <begin position="6"/>
        <end position="25"/>
    </location>
</feature>
<reference evidence="3" key="1">
    <citation type="journal article" date="2014" name="Int. J. Syst. Evol. Microbiol.">
        <title>Complete genome sequence of Corynebacterium casei LMG S-19264T (=DSM 44701T), isolated from a smear-ripened cheese.</title>
        <authorList>
            <consortium name="US DOE Joint Genome Institute (JGI-PGF)"/>
            <person name="Walter F."/>
            <person name="Albersmeier A."/>
            <person name="Kalinowski J."/>
            <person name="Ruckert C."/>
        </authorList>
    </citation>
    <scope>NUCLEOTIDE SEQUENCE</scope>
    <source>
        <strain evidence="3">CGMCC 4.5737</strain>
    </source>
</reference>
<keyword evidence="1" id="KW-1133">Transmembrane helix</keyword>
<protein>
    <submittedName>
        <fullName evidence="3">Transporter</fullName>
    </submittedName>
</protein>
<keyword evidence="1" id="KW-0812">Transmembrane</keyword>
<dbReference type="Pfam" id="PF25362">
    <property type="entry name" value="bPH_11"/>
    <property type="match status" value="1"/>
</dbReference>
<evidence type="ECO:0000313" key="3">
    <source>
        <dbReference type="EMBL" id="GGM71102.1"/>
    </source>
</evidence>
<gene>
    <name evidence="3" type="ORF">GCM10012275_46970</name>
</gene>
<comment type="caution">
    <text evidence="3">The sequence shown here is derived from an EMBL/GenBank/DDBJ whole genome shotgun (WGS) entry which is preliminary data.</text>
</comment>
<reference evidence="3" key="2">
    <citation type="submission" date="2020-09" db="EMBL/GenBank/DDBJ databases">
        <authorList>
            <person name="Sun Q."/>
            <person name="Zhou Y."/>
        </authorList>
    </citation>
    <scope>NUCLEOTIDE SEQUENCE</scope>
    <source>
        <strain evidence="3">CGMCC 4.5737</strain>
    </source>
</reference>
<sequence length="170" mass="18225">MERILLTAAIFAFFVLCALGMWWGWRNRARRQAAVLPAFPQPPAGPAADRLPPATGVYVGTTTAGDWQDRIAVGDIGHRATATLRLTATGLLVEREGASPLWVPVTALRGARTDRALAGKVMGTDGLLVVTWQLGDHLLDTGFRGDDKTTYSEWVSAVQALAPASGEDTR</sequence>
<name>A0A8J3CBT3_9PSEU</name>
<feature type="domain" description="PH" evidence="2">
    <location>
        <begin position="36"/>
        <end position="158"/>
    </location>
</feature>
<accession>A0A8J3CBT3</accession>
<keyword evidence="4" id="KW-1185">Reference proteome</keyword>
<keyword evidence="1" id="KW-0472">Membrane</keyword>
<evidence type="ECO:0000256" key="1">
    <source>
        <dbReference type="SAM" id="Phobius"/>
    </source>
</evidence>
<evidence type="ECO:0000313" key="4">
    <source>
        <dbReference type="Proteomes" id="UP000637578"/>
    </source>
</evidence>
<dbReference type="RefSeq" id="WP_189060582.1">
    <property type="nucleotide sequence ID" value="NZ_BMMK01000026.1"/>
</dbReference>
<dbReference type="InterPro" id="IPR057446">
    <property type="entry name" value="PH_bac"/>
</dbReference>
<evidence type="ECO:0000259" key="2">
    <source>
        <dbReference type="Pfam" id="PF25362"/>
    </source>
</evidence>